<organism evidence="3 4">
    <name type="scientific">Nonomuraea helvata</name>
    <dbReference type="NCBI Taxonomy" id="37484"/>
    <lineage>
        <taxon>Bacteria</taxon>
        <taxon>Bacillati</taxon>
        <taxon>Actinomycetota</taxon>
        <taxon>Actinomycetes</taxon>
        <taxon>Streptosporangiales</taxon>
        <taxon>Streptosporangiaceae</taxon>
        <taxon>Nonomuraea</taxon>
    </lineage>
</organism>
<reference evidence="3 4" key="1">
    <citation type="submission" date="2024-09" db="EMBL/GenBank/DDBJ databases">
        <authorList>
            <person name="Sun Q."/>
            <person name="Mori K."/>
        </authorList>
    </citation>
    <scope>NUCLEOTIDE SEQUENCE [LARGE SCALE GENOMIC DNA]</scope>
    <source>
        <strain evidence="3 4">JCM 3143</strain>
    </source>
</reference>
<evidence type="ECO:0000313" key="4">
    <source>
        <dbReference type="Proteomes" id="UP001589532"/>
    </source>
</evidence>
<proteinExistence type="predicted"/>
<dbReference type="Proteomes" id="UP001589532">
    <property type="component" value="Unassembled WGS sequence"/>
</dbReference>
<dbReference type="RefSeq" id="WP_344985737.1">
    <property type="nucleotide sequence ID" value="NZ_BAAAXV010000001.1"/>
</dbReference>
<sequence length="166" mass="17766">MKADRRRTAAVTAMLLLAVTGWGAEAHATSSSETAAQRCVTGQLKASLGRIDPGAGQRNTDLFLTNRSGRTCSVYGFVGLIMIDGKGDALRTRVRRDHVTPHRVTLKPGHSAKAGLHWGVIETGGEKTCPTAARLMIIPPDETAHLEIPFTAQVCDDGRIDVAPLR</sequence>
<evidence type="ECO:0000259" key="2">
    <source>
        <dbReference type="Pfam" id="PF14016"/>
    </source>
</evidence>
<dbReference type="InterPro" id="IPR025326">
    <property type="entry name" value="DUF4232"/>
</dbReference>
<feature type="signal peptide" evidence="1">
    <location>
        <begin position="1"/>
        <end position="24"/>
    </location>
</feature>
<comment type="caution">
    <text evidence="3">The sequence shown here is derived from an EMBL/GenBank/DDBJ whole genome shotgun (WGS) entry which is preliminary data.</text>
</comment>
<accession>A0ABV5RZN3</accession>
<keyword evidence="4" id="KW-1185">Reference proteome</keyword>
<evidence type="ECO:0000256" key="1">
    <source>
        <dbReference type="SAM" id="SignalP"/>
    </source>
</evidence>
<feature type="domain" description="DUF4232" evidence="2">
    <location>
        <begin position="39"/>
        <end position="165"/>
    </location>
</feature>
<dbReference type="EMBL" id="JBHMBW010000012">
    <property type="protein sequence ID" value="MFB9624278.1"/>
    <property type="molecule type" value="Genomic_DNA"/>
</dbReference>
<evidence type="ECO:0000313" key="3">
    <source>
        <dbReference type="EMBL" id="MFB9624278.1"/>
    </source>
</evidence>
<feature type="chain" id="PRO_5045219035" evidence="1">
    <location>
        <begin position="25"/>
        <end position="166"/>
    </location>
</feature>
<keyword evidence="1" id="KW-0732">Signal</keyword>
<gene>
    <name evidence="3" type="ORF">ACFFSA_14420</name>
</gene>
<dbReference type="Pfam" id="PF14016">
    <property type="entry name" value="DUF4232"/>
    <property type="match status" value="1"/>
</dbReference>
<name>A0ABV5RZN3_9ACTN</name>
<protein>
    <submittedName>
        <fullName evidence="3">DUF4232 domain-containing protein</fullName>
    </submittedName>
</protein>